<accession>A0A836FZL5</accession>
<feature type="region of interest" description="Disordered" evidence="1">
    <location>
        <begin position="2579"/>
        <end position="2607"/>
    </location>
</feature>
<evidence type="ECO:0000313" key="4">
    <source>
        <dbReference type="Proteomes" id="UP000674143"/>
    </source>
</evidence>
<feature type="compositionally biased region" description="Low complexity" evidence="1">
    <location>
        <begin position="1749"/>
        <end position="1763"/>
    </location>
</feature>
<feature type="compositionally biased region" description="Polar residues" evidence="1">
    <location>
        <begin position="1695"/>
        <end position="1704"/>
    </location>
</feature>
<feature type="compositionally biased region" description="Basic and acidic residues" evidence="1">
    <location>
        <begin position="926"/>
        <end position="935"/>
    </location>
</feature>
<feature type="region of interest" description="Disordered" evidence="1">
    <location>
        <begin position="2022"/>
        <end position="2074"/>
    </location>
</feature>
<feature type="region of interest" description="Disordered" evidence="1">
    <location>
        <begin position="2774"/>
        <end position="2794"/>
    </location>
</feature>
<keyword evidence="4" id="KW-1185">Reference proteome</keyword>
<proteinExistence type="predicted"/>
<dbReference type="PROSITE" id="PS50011">
    <property type="entry name" value="PROTEIN_KINASE_DOM"/>
    <property type="match status" value="1"/>
</dbReference>
<feature type="region of interest" description="Disordered" evidence="1">
    <location>
        <begin position="1695"/>
        <end position="1718"/>
    </location>
</feature>
<feature type="compositionally biased region" description="Low complexity" evidence="1">
    <location>
        <begin position="2417"/>
        <end position="2427"/>
    </location>
</feature>
<feature type="region of interest" description="Disordered" evidence="1">
    <location>
        <begin position="523"/>
        <end position="552"/>
    </location>
</feature>
<dbReference type="Pfam" id="PF00069">
    <property type="entry name" value="Pkinase"/>
    <property type="match status" value="1"/>
</dbReference>
<feature type="compositionally biased region" description="Low complexity" evidence="1">
    <location>
        <begin position="1730"/>
        <end position="1741"/>
    </location>
</feature>
<feature type="compositionally biased region" description="Low complexity" evidence="1">
    <location>
        <begin position="942"/>
        <end position="952"/>
    </location>
</feature>
<feature type="region of interest" description="Disordered" evidence="1">
    <location>
        <begin position="1043"/>
        <end position="1089"/>
    </location>
</feature>
<evidence type="ECO:0000256" key="1">
    <source>
        <dbReference type="SAM" id="MobiDB-lite"/>
    </source>
</evidence>
<evidence type="ECO:0000259" key="2">
    <source>
        <dbReference type="PROSITE" id="PS50011"/>
    </source>
</evidence>
<dbReference type="InterPro" id="IPR011009">
    <property type="entry name" value="Kinase-like_dom_sf"/>
</dbReference>
<feature type="compositionally biased region" description="Polar residues" evidence="1">
    <location>
        <begin position="2870"/>
        <end position="2879"/>
    </location>
</feature>
<feature type="region of interest" description="Disordered" evidence="1">
    <location>
        <begin position="2209"/>
        <end position="2251"/>
    </location>
</feature>
<comment type="caution">
    <text evidence="3">The sequence shown here is derived from an EMBL/GenBank/DDBJ whole genome shotgun (WGS) entry which is preliminary data.</text>
</comment>
<feature type="compositionally biased region" description="Low complexity" evidence="1">
    <location>
        <begin position="34"/>
        <end position="45"/>
    </location>
</feature>
<feature type="region of interest" description="Disordered" evidence="1">
    <location>
        <begin position="2399"/>
        <end position="2427"/>
    </location>
</feature>
<protein>
    <recommendedName>
        <fullName evidence="2">Protein kinase domain-containing protein</fullName>
    </recommendedName>
</protein>
<dbReference type="PANTHER" id="PTHR44167:SF30">
    <property type="entry name" value="PHOSPHORYLASE KINASE"/>
    <property type="match status" value="1"/>
</dbReference>
<sequence>MELNRSDSQTPKLHTSPLKDSDSVRLRANSPRKASASPTTAPATSTTPMSVLYSVLLHAIASRSPVAKNSADHSILPPAASCLHSSDPETDMDDSVREAVRTEVERLFPYRGVTLASTCAAESAKTAPAQCFFGSAAKGEEGERNGCWGASVTRANAHDPLSGVDAGDRSSPVPLPVATVAFTDAPAPSTTVRASKSVSKRRSRGLKVIIKSLPSKKALGAVAAAPVPAPSQPNLAEAPMQLSASPHMGSSGVGGVTVGQEASSCRVPSAITDDNQRCTAVFARQLPDIQRQLERLFDDFAAAVEQCRAALQQQQQLRSSSRGAWQSARENRGVLSAEPSVSWLGAEASDLQHPQPTPPCTTAKHQRGSPTIILTDVLPHRDAHRHVSDLTSPDNTPGEWESDYGTVTTANGNGCASCAPSAEVESPRAADGPAEQATPSVEAENLPLGIVMIAQTIAEHLHAILHPTSTVTALEEEAVTALPGQGCRGNSGVSEPTALLAATTTACRWSHIGAAVQERQSTGPESFVCPVPSPDAGASSVPRPPPGSSPASPELWELRELVHSLLWARITTFCSSNSLKEPGDDQPMLRSTAAVGQREACAHVQLPFWIWLYAACGLATDVIRAQTEAQRTSLVLAQVTERCKQPTSSSAATTASLPQPPSLSQLLPAVETLARQLQRRQYDRVQSTAETLLTASTFLSFTGVEMTERAVMKHLFPSKSGAMSSDALGLAALSHHSGRGTTHEANVAMESSSGSATTGVFDPVAVPSLISINTSLDRLTPSRDCNLSTLGGTGAIVVGQSGSNSGGARGSPPQRGQGANSIASGDAGSTAASATGEEAQQVYSGSHASLSTAELYLQWLERADSARLAASSSRGEVKRFPDGADSEVKAAGGAAASSHTSPLPCWSEGSACTQSFLPACAGDGEVGDRNTDITRGDGSSGRGRSSGDSWRSYTAAQRPSELFRVAAVMPSVELPPCLGRVEKEMHQARSAVQFARKLGTLYATQDMNTLLPLLPAVAREEPASPDVDLGSAHAVEGTVKSLGRALPPRRGTGDTSTPAAPAKLAGGTHPQCTWTSTPAASNPMTGGLPPLVATPSQVGADRLLSNHAFLSSHQVTANAASPALFPSVVSPSMEQQLLMERLNSCAAAIVPHSGQLFVNSTRALELAFSLAVVLLSHVMGEAVPKGEDVSAEWVIPATISGHKIAPAVAATATTATASAIVPRRPPSKAAAAAAAGPSFRTEGKAATTERATPPPPRPLAMDLAKVFGFGSTRWRWQHLSAYVRETLITVALRALQRKDVTVTQELLHCITLGTAIAHHDAQVCLHHPVSTPAAIKGAGKAKKGAGSALKKSRNTAKDSERQAAHLWVPPHGSLASFANVWFSSFACLVDASTHLVQGDYNIPSTLKEAVWHLAGLAQYFLLMRDRGYDMYGGQGRLGSATLPVCGSSNAAGLDLRTSSATSSAALQNFIASQLVEPAGKVLGVVLTFMDGVCQALLSDMESGVAVARQRREGVIFACDSSDDEGLLIYPALDGSVSLGGAGESPSLYRGDGGGVAHGIAANRSETSELQACWMELAVHYFLEIVDVLLDAALHLQQKPLYLYQLTVSASHTMTSSTDFVDGVGTAESAGVAGSPPLCGHGDLSNPVGATALGVGADSPLDRVQEFLSMYTSMVLQSAVNHFAVDGRHAQSRAATTLGTPSNVASAADEAPGDDSSRTFWEGLLSSVTAPASPAALGGPPSARRPPLPSASTPASMPPTAAAANGVVSREVAADSSNMRSTMWWPDTQFQRYSHLTRIFEHAQLVSLYLNSCGGEATTSTAPAPSYLEAHRGSRDGAPSLQVSAVTALLNTSTGPCAQLLSIPYACPPSVVDTGCSSLVPGVGHTMSYERTGPRCTGSPGDQTPGCFPGTAHRRVLAERVLREVCGGLWIRVEVLRLLRLAAAPLDVDTFANFTTAATSVAAQVQDKAMQTRYKALASMRIGTESVLPKTYASTYVRLLFLRYVQAFYADMQAVQASGRATAPDCTASERPEGTSSATPLAGIVGPRAGSATHPGFSSRGEITPCRSLGSPRTRSPASPFQHLSQLLWTHYCHQLLWALRELCWSCAEAHEAAASLSVASVFGRLLQMISGRGELGMDEFVDGCGGEAMEALPNESNSDLRGVGMPATVALDCSLKPHSTAEGSEMEGFVDFEVSSSDSSVMAVPRMSEVCERPPGPPQDFTATGESECRRESSEKAPQSLVSKDPTRTGGQLTVKISDLTSVSDLQERRLLGSNHHSISEGIDVAERSTTPLATSSTSVPAPSGTPVMPSVVLQLSLTGLKPPLYFTSSGDTAAAQENDFYREQSKLRQIAEETADRVLNAPSEAEPDAASYMSRDDEDDEEFDVEYETTVGNLEVKSKHAMARPASRETREAYPTASASTGATAVGAAPKPPALKIRTLSLEALGSPLYFTSTGDTGAFAERTIAPPLPRSPAPVFPLLNRPTPTAPAAAGVAHVDPTAMVAPLKAAAKAAKALTVPPPPPFSEPALPYVTATTVDGIVLPKLSLGSLGPPTYFTSAGDTGGFAEAQNQKPKAAAAAAKISQSPSDAAGCQPESTVQSAASGRAGDTATATASAVTALSWSKAATTAAHFKDSLLLGELHPDSGFSGLADFAPKGDEVGGGGSERAEGGICDGRVGEEEAKGQGAARRRGGNGPSLKSAPVPEGGVPSLCAGQRRRNRSPRTSRAVLTPMVAPAVTVELILSICSIILQQDSGMIQYAYTVSSLTQNRVLPGMSSSSQRRWHTGSGSTAAAPGMSFTQRWDAAQTDRWRYTPQHSPSSFHVIQAMHNYLKDSRNSLVVDLLEEWVLVEYAEMERRRVERYELAYASQRQQECSQQSPHHPFPHSASGGNIGSVVQPHNLHQSHTGATDGSRSGRPSAAMLVGRYVLLRLLLPRAITPLVTQQNERRIGAGGYGTVTSGFVQELGTGRDAQLPPGWGQRGSRWLPAETRGSTAASDCRGGGGGITAHSAYAGLSLATTGERVTHGALDGLRAPWRAAVQRIAQAVCRCEVAIKRIPLNARGSESGNLPLCHAEVLAMYRLRSHPHIIPLLSFDNTKDEYIVVLPHYTQGSLRSWRQKHYPLGCAVLTLPPGMRDSCKSESTPTAVPALTSSTPAPAVAISTSLFATCARCLLQVLEAVTFMHDQHIRHGDIKCDNVLIASSHGTAKRGEMDLPMLPSSVCLCDFGSCDTCDDDDMQSLKQDIMAGEARFLAGRWGVGRGTEAIQPPELMSAKRRYAIFRRIMTTAAPVAAETLAPSSFLSLSDRADRGAHAAGVAVTSTEHLPLRSRAGELMERAGREATELLRHAELSVDIWACGCLLYEMLTGRMLFGEARLGRLLVLAAVNDDQGQSPATAVSKANAAAGPLPTLPRPVQKAAVPTKASVGGDADLSFTPSVSRKALDDWERRDLEAAVGKRVVDFMSALLDLDPLQRPSAHEALEYWRDIMLEAGLEV</sequence>
<dbReference type="PANTHER" id="PTHR44167">
    <property type="entry name" value="OVARIAN-SPECIFIC SERINE/THREONINE-PROTEIN KINASE LOK-RELATED"/>
    <property type="match status" value="1"/>
</dbReference>
<feature type="region of interest" description="Disordered" evidence="1">
    <location>
        <begin position="2870"/>
        <end position="2916"/>
    </location>
</feature>
<feature type="region of interest" description="Disordered" evidence="1">
    <location>
        <begin position="798"/>
        <end position="838"/>
    </location>
</feature>
<dbReference type="GeneID" id="92356300"/>
<dbReference type="GO" id="GO:0005634">
    <property type="term" value="C:nucleus"/>
    <property type="evidence" value="ECO:0007669"/>
    <property type="project" value="TreeGrafter"/>
</dbReference>
<dbReference type="GO" id="GO:0004674">
    <property type="term" value="F:protein serine/threonine kinase activity"/>
    <property type="evidence" value="ECO:0007669"/>
    <property type="project" value="TreeGrafter"/>
</dbReference>
<evidence type="ECO:0000313" key="3">
    <source>
        <dbReference type="EMBL" id="KAG5464836.1"/>
    </source>
</evidence>
<feature type="domain" description="Protein kinase" evidence="2">
    <location>
        <begin position="2943"/>
        <end position="3487"/>
    </location>
</feature>
<organism evidence="3 4">
    <name type="scientific">Leishmania orientalis</name>
    <dbReference type="NCBI Taxonomy" id="2249476"/>
    <lineage>
        <taxon>Eukaryota</taxon>
        <taxon>Discoba</taxon>
        <taxon>Euglenozoa</taxon>
        <taxon>Kinetoplastea</taxon>
        <taxon>Metakinetoplastina</taxon>
        <taxon>Trypanosomatida</taxon>
        <taxon>Trypanosomatidae</taxon>
        <taxon>Leishmaniinae</taxon>
        <taxon>Leishmania</taxon>
    </lineage>
</organism>
<feature type="region of interest" description="Disordered" evidence="1">
    <location>
        <begin position="1730"/>
        <end position="1763"/>
    </location>
</feature>
<dbReference type="SUPFAM" id="SSF56112">
    <property type="entry name" value="Protein kinase-like (PK-like)"/>
    <property type="match status" value="1"/>
</dbReference>
<dbReference type="RefSeq" id="XP_067058467.1">
    <property type="nucleotide sequence ID" value="XM_067202366.1"/>
</dbReference>
<feature type="region of interest" description="Disordered" evidence="1">
    <location>
        <begin position="1"/>
        <end position="45"/>
    </location>
</feature>
<feature type="compositionally biased region" description="Low complexity" evidence="1">
    <location>
        <begin position="823"/>
        <end position="838"/>
    </location>
</feature>
<feature type="compositionally biased region" description="Polar residues" evidence="1">
    <location>
        <begin position="1"/>
        <end position="13"/>
    </location>
</feature>
<feature type="compositionally biased region" description="Polar residues" evidence="1">
    <location>
        <begin position="2774"/>
        <end position="2790"/>
    </location>
</feature>
<dbReference type="InterPro" id="IPR000719">
    <property type="entry name" value="Prot_kinase_dom"/>
</dbReference>
<reference evidence="4" key="1">
    <citation type="journal article" date="2021" name="Microbiol. Resour. Announc.">
        <title>LGAAP: Leishmaniinae Genome Assembly and Annotation Pipeline.</title>
        <authorList>
            <person name="Almutairi H."/>
            <person name="Urbaniak M.D."/>
            <person name="Bates M.D."/>
            <person name="Jariyapan N."/>
            <person name="Kwakye-Nuako G."/>
            <person name="Thomaz-Soccol V."/>
            <person name="Al-Salem W.S."/>
            <person name="Dillon R.J."/>
            <person name="Bates P.A."/>
            <person name="Gatherer D."/>
        </authorList>
    </citation>
    <scope>NUCLEOTIDE SEQUENCE [LARGE SCALE GENOMIC DNA]</scope>
</reference>
<feature type="compositionally biased region" description="Polar residues" evidence="1">
    <location>
        <begin position="2900"/>
        <end position="2912"/>
    </location>
</feature>
<feature type="compositionally biased region" description="Polar residues" evidence="1">
    <location>
        <begin position="1070"/>
        <end position="1084"/>
    </location>
</feature>
<gene>
    <name evidence="3" type="ORF">LSCM4_00278</name>
</gene>
<reference evidence="4" key="2">
    <citation type="journal article" date="2021" name="Sci. Data">
        <title>Chromosome-scale genome sequencing, assembly and annotation of six genomes from subfamily Leishmaniinae.</title>
        <authorList>
            <person name="Almutairi H."/>
            <person name="Urbaniak M.D."/>
            <person name="Bates M.D."/>
            <person name="Jariyapan N."/>
            <person name="Kwakye-Nuako G."/>
            <person name="Thomaz Soccol V."/>
            <person name="Al-Salem W.S."/>
            <person name="Dillon R.J."/>
            <person name="Bates P.A."/>
            <person name="Gatherer D."/>
        </authorList>
    </citation>
    <scope>NUCLEOTIDE SEQUENCE [LARGE SCALE GENOMIC DNA]</scope>
</reference>
<dbReference type="PROSITE" id="PS00108">
    <property type="entry name" value="PROTEIN_KINASE_ST"/>
    <property type="match status" value="1"/>
</dbReference>
<dbReference type="GO" id="GO:0005524">
    <property type="term" value="F:ATP binding"/>
    <property type="evidence" value="ECO:0007669"/>
    <property type="project" value="InterPro"/>
</dbReference>
<feature type="region of interest" description="Disordered" evidence="1">
    <location>
        <begin position="923"/>
        <end position="953"/>
    </location>
</feature>
<feature type="region of interest" description="Disordered" evidence="1">
    <location>
        <begin position="2658"/>
        <end position="2726"/>
    </location>
</feature>
<name>A0A836FZL5_9TRYP</name>
<dbReference type="SMART" id="SM00220">
    <property type="entry name" value="S_TKc"/>
    <property type="match status" value="1"/>
</dbReference>
<dbReference type="InterPro" id="IPR008271">
    <property type="entry name" value="Ser/Thr_kinase_AS"/>
</dbReference>
<dbReference type="GO" id="GO:0044773">
    <property type="term" value="P:mitotic DNA damage checkpoint signaling"/>
    <property type="evidence" value="ECO:0007669"/>
    <property type="project" value="TreeGrafter"/>
</dbReference>
<feature type="region of interest" description="Disordered" evidence="1">
    <location>
        <begin position="1231"/>
        <end position="1257"/>
    </location>
</feature>
<dbReference type="KEGG" id="loi:92356300"/>
<dbReference type="EMBL" id="JAFHLR010000036">
    <property type="protein sequence ID" value="KAG5464836.1"/>
    <property type="molecule type" value="Genomic_DNA"/>
</dbReference>
<feature type="region of interest" description="Disordered" evidence="1">
    <location>
        <begin position="2363"/>
        <end position="2382"/>
    </location>
</feature>
<dbReference type="Proteomes" id="UP000674143">
    <property type="component" value="Unassembled WGS sequence"/>
</dbReference>
<dbReference type="Gene3D" id="1.10.510.10">
    <property type="entry name" value="Transferase(Phosphotransferase) domain 1"/>
    <property type="match status" value="2"/>
</dbReference>